<feature type="region of interest" description="Disordered" evidence="6">
    <location>
        <begin position="556"/>
        <end position="575"/>
    </location>
</feature>
<dbReference type="Pfam" id="PF07540">
    <property type="entry name" value="NOC3p"/>
    <property type="match status" value="1"/>
</dbReference>
<evidence type="ECO:0000256" key="6">
    <source>
        <dbReference type="SAM" id="MobiDB-lite"/>
    </source>
</evidence>
<evidence type="ECO:0000313" key="9">
    <source>
        <dbReference type="EMBL" id="KAF2763374.1"/>
    </source>
</evidence>
<dbReference type="OrthoDB" id="10263597at2759"/>
<dbReference type="Pfam" id="PF03914">
    <property type="entry name" value="CBF"/>
    <property type="match status" value="1"/>
</dbReference>
<proteinExistence type="inferred from homology"/>
<dbReference type="PANTHER" id="PTHR14428:SF5">
    <property type="entry name" value="NUCLEOLAR COMPLEX PROTEIN 3 HOMOLOG"/>
    <property type="match status" value="1"/>
</dbReference>
<evidence type="ECO:0000259" key="8">
    <source>
        <dbReference type="Pfam" id="PF07540"/>
    </source>
</evidence>
<dbReference type="AlphaFoldDB" id="A0A6A6WME2"/>
<dbReference type="GO" id="GO:0005730">
    <property type="term" value="C:nucleolus"/>
    <property type="evidence" value="ECO:0007669"/>
    <property type="project" value="UniProtKB-SubCell"/>
</dbReference>
<evidence type="ECO:0000256" key="1">
    <source>
        <dbReference type="ARBA" id="ARBA00004604"/>
    </source>
</evidence>
<dbReference type="InterPro" id="IPR016903">
    <property type="entry name" value="Nucleolar_cplx-assoc_3"/>
</dbReference>
<feature type="compositionally biased region" description="Acidic residues" evidence="6">
    <location>
        <begin position="97"/>
        <end position="118"/>
    </location>
</feature>
<dbReference type="PANTHER" id="PTHR14428">
    <property type="entry name" value="NUCLEOLAR COMPLEX PROTEIN 3"/>
    <property type="match status" value="1"/>
</dbReference>
<keyword evidence="3" id="KW-0175">Coiled coil</keyword>
<dbReference type="PIRSF" id="PIRSF028977">
    <property type="entry name" value="Nucleolar_complex_p3"/>
    <property type="match status" value="1"/>
</dbReference>
<keyword evidence="10" id="KW-1185">Reference proteome</keyword>
<feature type="region of interest" description="Disordered" evidence="6">
    <location>
        <begin position="471"/>
        <end position="492"/>
    </location>
</feature>
<feature type="domain" description="Nucleolar complex-associated protein 3 N-terminal" evidence="8">
    <location>
        <begin position="141"/>
        <end position="233"/>
    </location>
</feature>
<comment type="similarity">
    <text evidence="2 5">Belongs to the CBF/MAK21 family.</text>
</comment>
<comment type="subcellular location">
    <subcellularLocation>
        <location evidence="1 5">Nucleus</location>
        <location evidence="1 5">Nucleolus</location>
    </subcellularLocation>
</comment>
<protein>
    <recommendedName>
        <fullName evidence="5">Nucleolar complex-associated protein 3</fullName>
    </recommendedName>
</protein>
<gene>
    <name evidence="9" type="ORF">EJ05DRAFT_472285</name>
</gene>
<evidence type="ECO:0000256" key="2">
    <source>
        <dbReference type="ARBA" id="ARBA00007797"/>
    </source>
</evidence>
<dbReference type="GO" id="GO:0003682">
    <property type="term" value="F:chromatin binding"/>
    <property type="evidence" value="ECO:0007669"/>
    <property type="project" value="TreeGrafter"/>
</dbReference>
<dbReference type="GeneID" id="54484203"/>
<keyword evidence="5" id="KW-0690">Ribosome biogenesis</keyword>
<dbReference type="InterPro" id="IPR005612">
    <property type="entry name" value="CCAAT-binding_factor"/>
</dbReference>
<dbReference type="EMBL" id="ML996565">
    <property type="protein sequence ID" value="KAF2763374.1"/>
    <property type="molecule type" value="Genomic_DNA"/>
</dbReference>
<evidence type="ECO:0000259" key="7">
    <source>
        <dbReference type="Pfam" id="PF03914"/>
    </source>
</evidence>
<feature type="region of interest" description="Disordered" evidence="6">
    <location>
        <begin position="1"/>
        <end position="133"/>
    </location>
</feature>
<dbReference type="GO" id="GO:0006270">
    <property type="term" value="P:DNA replication initiation"/>
    <property type="evidence" value="ECO:0007669"/>
    <property type="project" value="TreeGrafter"/>
</dbReference>
<dbReference type="Proteomes" id="UP000799437">
    <property type="component" value="Unassembled WGS sequence"/>
</dbReference>
<feature type="compositionally biased region" description="Acidic residues" evidence="6">
    <location>
        <begin position="472"/>
        <end position="488"/>
    </location>
</feature>
<name>A0A6A6WME2_9PEZI</name>
<evidence type="ECO:0000256" key="3">
    <source>
        <dbReference type="ARBA" id="ARBA00023054"/>
    </source>
</evidence>
<feature type="domain" description="CCAAT-binding factor" evidence="7">
    <location>
        <begin position="501"/>
        <end position="693"/>
    </location>
</feature>
<comment type="function">
    <text evidence="5">Required for synthesis of 60S ribosomal subunits and the transport of pre-ribosomes from the nucleoplasm to the cytoplasm.</text>
</comment>
<feature type="compositionally biased region" description="Basic and acidic residues" evidence="6">
    <location>
        <begin position="58"/>
        <end position="71"/>
    </location>
</feature>
<keyword evidence="4" id="KW-0539">Nucleus</keyword>
<feature type="compositionally biased region" description="Basic residues" evidence="6">
    <location>
        <begin position="1"/>
        <end position="11"/>
    </location>
</feature>
<dbReference type="InterPro" id="IPR011501">
    <property type="entry name" value="Noc3_N"/>
</dbReference>
<dbReference type="RefSeq" id="XP_033605825.1">
    <property type="nucleotide sequence ID" value="XM_033743149.1"/>
</dbReference>
<sequence length="707" mass="79076">MAVRATKRRRLSPPDDAKPPNGMSRAGKKKTHAAAAADKALEHGVFAGTTGWDDEQEYESRPRKSKTEQSSKRTRLPIKTADGWVEQEPEDIPHEASEDEDEDEDSFLGSGEDEDEYEHENGEPAVEDEQPRIPMRQRILQAKEDLAKIAGQISEDPETNINAVRLLEEFADAPHVPVQKLALATQLAVYKDLIPSYPIRPVKEDEVSSTKVSKEVRKLRSFEQTLLAGYHKYLQRLAGIAKAGARESADAASLVTVAFSCACNLLVSVTHFNFRDLLIGIVVRRLGRERVDGDFRKCVECLETLFKNDEDGYASLDAVKALQTMIKARHYNIHENVLNTFLSLRLLSELSVKGSHQRIDKTDESAQTKSKFKKEFRTKRERKLARENKAIQKEFAEADAAVSHEDRDKNQSETLKIVFVVYFQILKKRSRKLMGAVLEGLAKYAHLINQDFFGDILEVLKELISNASLYTDDNDDNTDDDNNNDEELASTSVRQAATRSSLLCCVTAFALLQGQDASYATSTLHLDLSFFVAHLYRTLLPVSLNPDIELNAKSLHLPDPHTTHTHAPAPPPPDRKVNVQTTTVLLIRCLTSTLLPAHAARSIPAQRIAAFTKHLLIAACQLPEKSALAMLGLLTLVTKTHGKKVAALWRTEERRGDGVFDPLCERPEASNPFASTAWEGEVLRVHFSPAVREAYREVERGVREAVR</sequence>
<evidence type="ECO:0000313" key="10">
    <source>
        <dbReference type="Proteomes" id="UP000799437"/>
    </source>
</evidence>
<evidence type="ECO:0000256" key="4">
    <source>
        <dbReference type="ARBA" id="ARBA00023242"/>
    </source>
</evidence>
<organism evidence="9 10">
    <name type="scientific">Pseudovirgaria hyperparasitica</name>
    <dbReference type="NCBI Taxonomy" id="470096"/>
    <lineage>
        <taxon>Eukaryota</taxon>
        <taxon>Fungi</taxon>
        <taxon>Dikarya</taxon>
        <taxon>Ascomycota</taxon>
        <taxon>Pezizomycotina</taxon>
        <taxon>Dothideomycetes</taxon>
        <taxon>Dothideomycetes incertae sedis</taxon>
        <taxon>Acrospermales</taxon>
        <taxon>Acrospermaceae</taxon>
        <taxon>Pseudovirgaria</taxon>
    </lineage>
</organism>
<accession>A0A6A6WME2</accession>
<evidence type="ECO:0000256" key="5">
    <source>
        <dbReference type="PIRNR" id="PIRNR028977"/>
    </source>
</evidence>
<reference evidence="9" key="1">
    <citation type="journal article" date="2020" name="Stud. Mycol.">
        <title>101 Dothideomycetes genomes: a test case for predicting lifestyles and emergence of pathogens.</title>
        <authorList>
            <person name="Haridas S."/>
            <person name="Albert R."/>
            <person name="Binder M."/>
            <person name="Bloem J."/>
            <person name="Labutti K."/>
            <person name="Salamov A."/>
            <person name="Andreopoulos B."/>
            <person name="Baker S."/>
            <person name="Barry K."/>
            <person name="Bills G."/>
            <person name="Bluhm B."/>
            <person name="Cannon C."/>
            <person name="Castanera R."/>
            <person name="Culley D."/>
            <person name="Daum C."/>
            <person name="Ezra D."/>
            <person name="Gonzalez J."/>
            <person name="Henrissat B."/>
            <person name="Kuo A."/>
            <person name="Liang C."/>
            <person name="Lipzen A."/>
            <person name="Lutzoni F."/>
            <person name="Magnuson J."/>
            <person name="Mondo S."/>
            <person name="Nolan M."/>
            <person name="Ohm R."/>
            <person name="Pangilinan J."/>
            <person name="Park H.-J."/>
            <person name="Ramirez L."/>
            <person name="Alfaro M."/>
            <person name="Sun H."/>
            <person name="Tritt A."/>
            <person name="Yoshinaga Y."/>
            <person name="Zwiers L.-H."/>
            <person name="Turgeon B."/>
            <person name="Goodwin S."/>
            <person name="Spatafora J."/>
            <person name="Crous P."/>
            <person name="Grigoriev I."/>
        </authorList>
    </citation>
    <scope>NUCLEOTIDE SEQUENCE</scope>
    <source>
        <strain evidence="9">CBS 121739</strain>
    </source>
</reference>
<dbReference type="GO" id="GO:0042254">
    <property type="term" value="P:ribosome biogenesis"/>
    <property type="evidence" value="ECO:0007669"/>
    <property type="project" value="UniProtKB-KW"/>
</dbReference>